<dbReference type="Proteomes" id="UP000688137">
    <property type="component" value="Unassembled WGS sequence"/>
</dbReference>
<dbReference type="AlphaFoldDB" id="A0A8S1PWT5"/>
<organism evidence="1 2">
    <name type="scientific">Paramecium primaurelia</name>
    <dbReference type="NCBI Taxonomy" id="5886"/>
    <lineage>
        <taxon>Eukaryota</taxon>
        <taxon>Sar</taxon>
        <taxon>Alveolata</taxon>
        <taxon>Ciliophora</taxon>
        <taxon>Intramacronucleata</taxon>
        <taxon>Oligohymenophorea</taxon>
        <taxon>Peniculida</taxon>
        <taxon>Parameciidae</taxon>
        <taxon>Paramecium</taxon>
    </lineage>
</organism>
<proteinExistence type="predicted"/>
<comment type="caution">
    <text evidence="1">The sequence shown here is derived from an EMBL/GenBank/DDBJ whole genome shotgun (WGS) entry which is preliminary data.</text>
</comment>
<gene>
    <name evidence="1" type="ORF">PPRIM_AZ9-3.1.T1340021</name>
</gene>
<evidence type="ECO:0000313" key="1">
    <source>
        <dbReference type="EMBL" id="CAD8107511.1"/>
    </source>
</evidence>
<keyword evidence="2" id="KW-1185">Reference proteome</keyword>
<evidence type="ECO:0000313" key="2">
    <source>
        <dbReference type="Proteomes" id="UP000688137"/>
    </source>
</evidence>
<sequence length="58" mass="7221">MHSKFQKEILLFYRSLVKWANLKTEPTKSFIKQFIQNEYRKNQSISKKKFDRIRKEQI</sequence>
<reference evidence="1" key="1">
    <citation type="submission" date="2021-01" db="EMBL/GenBank/DDBJ databases">
        <authorList>
            <consortium name="Genoscope - CEA"/>
            <person name="William W."/>
        </authorList>
    </citation>
    <scope>NUCLEOTIDE SEQUENCE</scope>
</reference>
<dbReference type="EMBL" id="CAJJDM010000137">
    <property type="protein sequence ID" value="CAD8107511.1"/>
    <property type="molecule type" value="Genomic_DNA"/>
</dbReference>
<accession>A0A8S1PWT5</accession>
<protein>
    <submittedName>
        <fullName evidence="1">Uncharacterized protein</fullName>
    </submittedName>
</protein>
<name>A0A8S1PWT5_PARPR</name>